<sequence length="120" mass="13323">MAGHACVAQVARNKGRRFWCFLFVLHSLLQAKDMMPELAAATFQLLGPSWRLHTQFDVLCKPHAKIGAQSGLRSQRKAIKVAQSRFESGRFSPCAAGDYIGILAAPSPTNTNRYSRKPQH</sequence>
<evidence type="ECO:0000256" key="1">
    <source>
        <dbReference type="SAM" id="SignalP"/>
    </source>
</evidence>
<dbReference type="Proteomes" id="UP000307440">
    <property type="component" value="Unassembled WGS sequence"/>
</dbReference>
<organism evidence="2 3">
    <name type="scientific">Coprinopsis marcescibilis</name>
    <name type="common">Agaric fungus</name>
    <name type="synonym">Psathyrella marcescibilis</name>
    <dbReference type="NCBI Taxonomy" id="230819"/>
    <lineage>
        <taxon>Eukaryota</taxon>
        <taxon>Fungi</taxon>
        <taxon>Dikarya</taxon>
        <taxon>Basidiomycota</taxon>
        <taxon>Agaricomycotina</taxon>
        <taxon>Agaricomycetes</taxon>
        <taxon>Agaricomycetidae</taxon>
        <taxon>Agaricales</taxon>
        <taxon>Agaricineae</taxon>
        <taxon>Psathyrellaceae</taxon>
        <taxon>Coprinopsis</taxon>
    </lineage>
</organism>
<feature type="chain" id="PRO_5023090454" description="Secreted protein" evidence="1">
    <location>
        <begin position="32"/>
        <end position="120"/>
    </location>
</feature>
<evidence type="ECO:0000313" key="2">
    <source>
        <dbReference type="EMBL" id="TFK21265.1"/>
    </source>
</evidence>
<keyword evidence="3" id="KW-1185">Reference proteome</keyword>
<protein>
    <recommendedName>
        <fullName evidence="4">Secreted protein</fullName>
    </recommendedName>
</protein>
<reference evidence="2 3" key="1">
    <citation type="journal article" date="2019" name="Nat. Ecol. Evol.">
        <title>Megaphylogeny resolves global patterns of mushroom evolution.</title>
        <authorList>
            <person name="Varga T."/>
            <person name="Krizsan K."/>
            <person name="Foldi C."/>
            <person name="Dima B."/>
            <person name="Sanchez-Garcia M."/>
            <person name="Sanchez-Ramirez S."/>
            <person name="Szollosi G.J."/>
            <person name="Szarkandi J.G."/>
            <person name="Papp V."/>
            <person name="Albert L."/>
            <person name="Andreopoulos W."/>
            <person name="Angelini C."/>
            <person name="Antonin V."/>
            <person name="Barry K.W."/>
            <person name="Bougher N.L."/>
            <person name="Buchanan P."/>
            <person name="Buyck B."/>
            <person name="Bense V."/>
            <person name="Catcheside P."/>
            <person name="Chovatia M."/>
            <person name="Cooper J."/>
            <person name="Damon W."/>
            <person name="Desjardin D."/>
            <person name="Finy P."/>
            <person name="Geml J."/>
            <person name="Haridas S."/>
            <person name="Hughes K."/>
            <person name="Justo A."/>
            <person name="Karasinski D."/>
            <person name="Kautmanova I."/>
            <person name="Kiss B."/>
            <person name="Kocsube S."/>
            <person name="Kotiranta H."/>
            <person name="LaButti K.M."/>
            <person name="Lechner B.E."/>
            <person name="Liimatainen K."/>
            <person name="Lipzen A."/>
            <person name="Lukacs Z."/>
            <person name="Mihaltcheva S."/>
            <person name="Morgado L.N."/>
            <person name="Niskanen T."/>
            <person name="Noordeloos M.E."/>
            <person name="Ohm R.A."/>
            <person name="Ortiz-Santana B."/>
            <person name="Ovrebo C."/>
            <person name="Racz N."/>
            <person name="Riley R."/>
            <person name="Savchenko A."/>
            <person name="Shiryaev A."/>
            <person name="Soop K."/>
            <person name="Spirin V."/>
            <person name="Szebenyi C."/>
            <person name="Tomsovsky M."/>
            <person name="Tulloss R.E."/>
            <person name="Uehling J."/>
            <person name="Grigoriev I.V."/>
            <person name="Vagvolgyi C."/>
            <person name="Papp T."/>
            <person name="Martin F.M."/>
            <person name="Miettinen O."/>
            <person name="Hibbett D.S."/>
            <person name="Nagy L.G."/>
        </authorList>
    </citation>
    <scope>NUCLEOTIDE SEQUENCE [LARGE SCALE GENOMIC DNA]</scope>
    <source>
        <strain evidence="2 3">CBS 121175</strain>
    </source>
</reference>
<gene>
    <name evidence="2" type="ORF">FA15DRAFT_84141</name>
</gene>
<evidence type="ECO:0000313" key="3">
    <source>
        <dbReference type="Proteomes" id="UP000307440"/>
    </source>
</evidence>
<proteinExistence type="predicted"/>
<keyword evidence="1" id="KW-0732">Signal</keyword>
<dbReference type="EMBL" id="ML210273">
    <property type="protein sequence ID" value="TFK21265.1"/>
    <property type="molecule type" value="Genomic_DNA"/>
</dbReference>
<name>A0A5C3KMK5_COPMA</name>
<evidence type="ECO:0008006" key="4">
    <source>
        <dbReference type="Google" id="ProtNLM"/>
    </source>
</evidence>
<feature type="signal peptide" evidence="1">
    <location>
        <begin position="1"/>
        <end position="31"/>
    </location>
</feature>
<accession>A0A5C3KMK5</accession>
<dbReference type="AlphaFoldDB" id="A0A5C3KMK5"/>